<sequence length="162" mass="17657">SNAKKIEKAFILIIIANYSRRVNLQEIVAQSLQEVIHPTIKSTKTRMSLYPSLEDMKVDQMARAQVSAITSGVPPQTPPAYSSQPASNGPTNTMYPALVDYMGLELSEAVIAANMPEYSQVAVYQRSEIVTPALYSNMVAPLSSQSLGLQKAQVTNGVREVI</sequence>
<dbReference type="AlphaFoldDB" id="A0A0T6AZ38"/>
<dbReference type="OrthoDB" id="10059177at2759"/>
<reference evidence="1 2" key="1">
    <citation type="submission" date="2015-09" db="EMBL/GenBank/DDBJ databases">
        <title>Draft genome of the scarab beetle Oryctes borbonicus.</title>
        <authorList>
            <person name="Meyer J.M."/>
            <person name="Markov G.V."/>
            <person name="Baskaran P."/>
            <person name="Herrmann M."/>
            <person name="Sommer R.J."/>
            <person name="Roedelsperger C."/>
        </authorList>
    </citation>
    <scope>NUCLEOTIDE SEQUENCE [LARGE SCALE GENOMIC DNA]</scope>
    <source>
        <strain evidence="1">OB123</strain>
        <tissue evidence="1">Whole animal</tissue>
    </source>
</reference>
<feature type="non-terminal residue" evidence="1">
    <location>
        <position position="1"/>
    </location>
</feature>
<evidence type="ECO:0000313" key="2">
    <source>
        <dbReference type="Proteomes" id="UP000051574"/>
    </source>
</evidence>
<dbReference type="Proteomes" id="UP000051574">
    <property type="component" value="Unassembled WGS sequence"/>
</dbReference>
<accession>A0A0T6AZ38</accession>
<dbReference type="EMBL" id="LJIG01022506">
    <property type="protein sequence ID" value="KRT80212.1"/>
    <property type="molecule type" value="Genomic_DNA"/>
</dbReference>
<protein>
    <submittedName>
        <fullName evidence="1">Uncharacterized protein</fullName>
    </submittedName>
</protein>
<gene>
    <name evidence="1" type="ORF">AMK59_7751</name>
</gene>
<keyword evidence="2" id="KW-1185">Reference proteome</keyword>
<name>A0A0T6AZ38_9SCAR</name>
<proteinExistence type="predicted"/>
<comment type="caution">
    <text evidence="1">The sequence shown here is derived from an EMBL/GenBank/DDBJ whole genome shotgun (WGS) entry which is preliminary data.</text>
</comment>
<organism evidence="1 2">
    <name type="scientific">Oryctes borbonicus</name>
    <dbReference type="NCBI Taxonomy" id="1629725"/>
    <lineage>
        <taxon>Eukaryota</taxon>
        <taxon>Metazoa</taxon>
        <taxon>Ecdysozoa</taxon>
        <taxon>Arthropoda</taxon>
        <taxon>Hexapoda</taxon>
        <taxon>Insecta</taxon>
        <taxon>Pterygota</taxon>
        <taxon>Neoptera</taxon>
        <taxon>Endopterygota</taxon>
        <taxon>Coleoptera</taxon>
        <taxon>Polyphaga</taxon>
        <taxon>Scarabaeiformia</taxon>
        <taxon>Scarabaeidae</taxon>
        <taxon>Dynastinae</taxon>
        <taxon>Oryctes</taxon>
    </lineage>
</organism>
<evidence type="ECO:0000313" key="1">
    <source>
        <dbReference type="EMBL" id="KRT80212.1"/>
    </source>
</evidence>